<evidence type="ECO:0000313" key="2">
    <source>
        <dbReference type="EMBL" id="KAG8465766.1"/>
    </source>
</evidence>
<feature type="region of interest" description="Disordered" evidence="1">
    <location>
        <begin position="206"/>
        <end position="237"/>
    </location>
</feature>
<evidence type="ECO:0000313" key="3">
    <source>
        <dbReference type="Proteomes" id="UP000751190"/>
    </source>
</evidence>
<dbReference type="EMBL" id="JAGTXO010000009">
    <property type="protein sequence ID" value="KAG8465766.1"/>
    <property type="molecule type" value="Genomic_DNA"/>
</dbReference>
<accession>A0A8J5XJN2</accession>
<gene>
    <name evidence="2" type="ORF">KFE25_005336</name>
</gene>
<protein>
    <submittedName>
        <fullName evidence="2">Uncharacterized protein</fullName>
    </submittedName>
</protein>
<reference evidence="2" key="1">
    <citation type="submission" date="2021-05" db="EMBL/GenBank/DDBJ databases">
        <title>The genome of the haptophyte Pavlova lutheri (Diacronema luteri, Pavlovales) - a model for lipid biosynthesis in eukaryotic algae.</title>
        <authorList>
            <person name="Hulatt C.J."/>
            <person name="Posewitz M.C."/>
        </authorList>
    </citation>
    <scope>NUCLEOTIDE SEQUENCE</scope>
    <source>
        <strain evidence="2">NIVA-4/92</strain>
    </source>
</reference>
<proteinExistence type="predicted"/>
<comment type="caution">
    <text evidence="2">The sequence shown here is derived from an EMBL/GenBank/DDBJ whole genome shotgun (WGS) entry which is preliminary data.</text>
</comment>
<organism evidence="2 3">
    <name type="scientific">Diacronema lutheri</name>
    <name type="common">Unicellular marine alga</name>
    <name type="synonym">Monochrysis lutheri</name>
    <dbReference type="NCBI Taxonomy" id="2081491"/>
    <lineage>
        <taxon>Eukaryota</taxon>
        <taxon>Haptista</taxon>
        <taxon>Haptophyta</taxon>
        <taxon>Pavlovophyceae</taxon>
        <taxon>Pavlovales</taxon>
        <taxon>Pavlovaceae</taxon>
        <taxon>Diacronema</taxon>
    </lineage>
</organism>
<dbReference type="Proteomes" id="UP000751190">
    <property type="component" value="Unassembled WGS sequence"/>
</dbReference>
<evidence type="ECO:0000256" key="1">
    <source>
        <dbReference type="SAM" id="MobiDB-lite"/>
    </source>
</evidence>
<sequence>MLIILVQERFRELFLGAALLGRLRGERDFLFLVFASPSENPRNADKALILSLVTAMDKALILNLAHELVLVQGSPEALSKRRNEVLCKLVVALRRIPAVQRPQRAQLAEMDKLSALFGLGRLALSARAPPHAKPNLAVFGSAVNALDGRALREQAKLRKGGGGSGGGGAKQRLALVAPQRSGGGGGGRRCAAAAAVAKSVRMAIAKRPRGGGARSGTKFSHHELESSGSPPGLAPPTADDLAEADELFAISQADIHQQFDLMLDFDAVVTPVTLSVASTEGFVGAASLDWSMLDGSDCDAAPAHAPEDDQFAAILRTLDSVEMSLVL</sequence>
<keyword evidence="3" id="KW-1185">Reference proteome</keyword>
<dbReference type="AlphaFoldDB" id="A0A8J5XJN2"/>
<name>A0A8J5XJN2_DIALT</name>